<reference evidence="3" key="1">
    <citation type="submission" date="2018-01" db="EMBL/GenBank/DDBJ databases">
        <authorList>
            <person name="Yu X.-D."/>
        </authorList>
    </citation>
    <scope>NUCLEOTIDE SEQUENCE</scope>
    <source>
        <strain evidence="3">ZX-21</strain>
    </source>
</reference>
<dbReference type="NCBIfam" id="TIGR02099">
    <property type="entry name" value="YhdP family protein"/>
    <property type="match status" value="1"/>
</dbReference>
<dbReference type="InterPro" id="IPR025263">
    <property type="entry name" value="YhdP_central"/>
</dbReference>
<dbReference type="Pfam" id="PF13116">
    <property type="entry name" value="YhdP"/>
    <property type="match status" value="1"/>
</dbReference>
<feature type="transmembrane region" description="Helical" evidence="1">
    <location>
        <begin position="12"/>
        <end position="30"/>
    </location>
</feature>
<proteinExistence type="predicted"/>
<accession>A0A2S4HHN5</accession>
<dbReference type="EMBL" id="PQGG01000013">
    <property type="protein sequence ID" value="POP53512.1"/>
    <property type="molecule type" value="Genomic_DNA"/>
</dbReference>
<feature type="domain" description="YhdP central" evidence="2">
    <location>
        <begin position="6"/>
        <end position="1255"/>
    </location>
</feature>
<name>A0A2S4HHN5_9GAMM</name>
<dbReference type="PANTHER" id="PTHR38690">
    <property type="entry name" value="PROTEASE-RELATED"/>
    <property type="match status" value="1"/>
</dbReference>
<gene>
    <name evidence="3" type="ORF">C0068_06010</name>
</gene>
<comment type="caution">
    <text evidence="3">The sequence shown here is derived from an EMBL/GenBank/DDBJ whole genome shotgun (WGS) entry which is preliminary data.</text>
</comment>
<sequence length="1284" mass="140528">MPMRAFRQLYSLLWGIALVVLVVLALYASLGRQYIGLLDRYQQDIFQQLEVFTGISMRAASLQGSWAGLSPVIDISDFRLGNHDAVRLDHARIEIDVLSSLVTGTPKIRQIQAGTLSVDLEQNSEGGWQVAGLTADDASTGDPEMLIDSVLGVRSAALGLFEVNLHYANGDETHISSRDFSLRSDDRFRRIYAQLNTDSDGDIQMLLESYGDPRNSDKFSANAYMIIDGSRLSAIAPLFQQSAPLFDSEVSGELWMSWRRGQRVSLSGVLSAEELAVGVLWGAEEALLKDVNMRFAGSHRDGSWRLSFTEFDAQWRDHYVDLAGISVWHPENTLWRFTLPQLEVTATNALLTESDILPEHLQNVLTDLAPEGYLNHIQFDLYAGEQGIDSFALRAEASELSVQAWQGAPGAEGLTGYLEISPNHGILLVDSEALTLAFPHLYDDAFALKSVKTELRWEYDDQRVRLHSGLISAESFDRPMSAMLRLDLPLHKDASPGPTMTLMIGAQNVDASHHEAYTPKVLGDDLHAWLADSIREGRASDVGFVYHGSLLADAEQRPSVQLDLTLADVELRFLKEWPALKAKSAAVLINNAEVTAVSDAASLNGLALGPLEVSVAPNSKGDFALNVATSAKPIFPQLKSLLMDTPLHDYIGNTFDSWGGEGSATVDFGLYMLFAGELLPNVNVDADIDFAVLDLPDYRLALSNASGHIHYDTERGLSSNNLRAKVFEQVLLASIDQNGRQVEVDIATNVAAKDVELWLRSPVLQFFSGSSPIKLQIQAGGDTPNLTVTSELQGVGISLPQPFYKSAESRRQLTITMPLGGDEQILRLALAEQLALNIGISEGEVFGAHLRLGGSATEPLPRPLLGQFNVDGRVDFATFEKWQQIADQYLANAPAGDGAGMVLAVNDLRIGDVDIFDHLLEDVRLTLTENYERWRVRVDSRQLAGDLVFPRNHSQAKAAFTLQKLILPPFGERPAVAAADVDPRSFMDVDVDIDALTVGGDNWGSVGFDLRTDEFGAHFNDLRGELRGITLTEGEGTSSLHWLRDDAGNQASRLSGKFGVQDLGAVLTGLGYSKVMETRRGNFKLDMHWNGSPNLWNIQESDGELEFSFDDGRFLKSSDAASGALRVFSIFNMANVIRRLKFDFRDVFSKGIYFDSMRGKLSLHNGIVHLQEPLDIKGPSSRFQMTGNIDLNTDVPALRLVATLPVGSNLPWVAALVGGLPAAAGAYVVSKVFEEQVDSFSSAVYDISGTIQQPELTFKKIFDVDSDDLPAPASAAKAESESDI</sequence>
<evidence type="ECO:0000256" key="1">
    <source>
        <dbReference type="SAM" id="Phobius"/>
    </source>
</evidence>
<keyword evidence="1" id="KW-0472">Membrane</keyword>
<dbReference type="RefSeq" id="WP_103683585.1">
    <property type="nucleotide sequence ID" value="NZ_PQGG01000013.1"/>
</dbReference>
<keyword evidence="1" id="KW-0812">Transmembrane</keyword>
<evidence type="ECO:0000259" key="2">
    <source>
        <dbReference type="Pfam" id="PF13116"/>
    </source>
</evidence>
<evidence type="ECO:0000313" key="3">
    <source>
        <dbReference type="EMBL" id="POP53512.1"/>
    </source>
</evidence>
<dbReference type="InterPro" id="IPR011836">
    <property type="entry name" value="YhdP"/>
</dbReference>
<evidence type="ECO:0000313" key="4">
    <source>
        <dbReference type="Proteomes" id="UP000237222"/>
    </source>
</evidence>
<organism evidence="3 4">
    <name type="scientific">Zhongshania marina</name>
    <dbReference type="NCBI Taxonomy" id="2304603"/>
    <lineage>
        <taxon>Bacteria</taxon>
        <taxon>Pseudomonadati</taxon>
        <taxon>Pseudomonadota</taxon>
        <taxon>Gammaproteobacteria</taxon>
        <taxon>Cellvibrionales</taxon>
        <taxon>Spongiibacteraceae</taxon>
        <taxon>Zhongshania</taxon>
    </lineage>
</organism>
<protein>
    <submittedName>
        <fullName evidence="3">TIGR02099 family protein</fullName>
    </submittedName>
</protein>
<dbReference type="Proteomes" id="UP000237222">
    <property type="component" value="Unassembled WGS sequence"/>
</dbReference>
<keyword evidence="1" id="KW-1133">Transmembrane helix</keyword>
<dbReference type="OrthoDB" id="9762238at2"/>
<dbReference type="PANTHER" id="PTHR38690:SF1">
    <property type="entry name" value="PROTEASE"/>
    <property type="match status" value="1"/>
</dbReference>